<feature type="compositionally biased region" description="Gly residues" evidence="1">
    <location>
        <begin position="173"/>
        <end position="195"/>
    </location>
</feature>
<dbReference type="Proteomes" id="UP000799438">
    <property type="component" value="Unassembled WGS sequence"/>
</dbReference>
<proteinExistence type="predicted"/>
<protein>
    <submittedName>
        <fullName evidence="2">Uncharacterized protein</fullName>
    </submittedName>
</protein>
<dbReference type="GeneID" id="54304694"/>
<dbReference type="RefSeq" id="XP_033394862.1">
    <property type="nucleotide sequence ID" value="XM_033547187.1"/>
</dbReference>
<evidence type="ECO:0000256" key="1">
    <source>
        <dbReference type="SAM" id="MobiDB-lite"/>
    </source>
</evidence>
<keyword evidence="3" id="KW-1185">Reference proteome</keyword>
<evidence type="ECO:0000313" key="3">
    <source>
        <dbReference type="Proteomes" id="UP000799438"/>
    </source>
</evidence>
<dbReference type="AlphaFoldDB" id="A0A6A6B4M9"/>
<name>A0A6A6B4M9_9PEZI</name>
<feature type="region of interest" description="Disordered" evidence="1">
    <location>
        <begin position="144"/>
        <end position="200"/>
    </location>
</feature>
<feature type="region of interest" description="Disordered" evidence="1">
    <location>
        <begin position="76"/>
        <end position="96"/>
    </location>
</feature>
<sequence>MQQALQITRDLAPELFDPAHPSQHGSLEVIHALRHVPQQRMQPLFRFLLRETPWLDEANSILIPDGRPSVSEYAVREGEGRAGPRRPTKSDPWSIPGESFVQLLERASRGRPGERSVERERWRWRGRHVSSLVPGWKLRPRERPRQGLVTGFAPEEGSDADGDGDEDEDDGNDGMGMGLGMATGSGSGLDAGAGSEGLPEGLRKEFARYRF</sequence>
<reference evidence="2" key="1">
    <citation type="journal article" date="2020" name="Stud. Mycol.">
        <title>101 Dothideomycetes genomes: a test case for predicting lifestyles and emergence of pathogens.</title>
        <authorList>
            <person name="Haridas S."/>
            <person name="Albert R."/>
            <person name="Binder M."/>
            <person name="Bloem J."/>
            <person name="Labutti K."/>
            <person name="Salamov A."/>
            <person name="Andreopoulos B."/>
            <person name="Baker S."/>
            <person name="Barry K."/>
            <person name="Bills G."/>
            <person name="Bluhm B."/>
            <person name="Cannon C."/>
            <person name="Castanera R."/>
            <person name="Culley D."/>
            <person name="Daum C."/>
            <person name="Ezra D."/>
            <person name="Gonzalez J."/>
            <person name="Henrissat B."/>
            <person name="Kuo A."/>
            <person name="Liang C."/>
            <person name="Lipzen A."/>
            <person name="Lutzoni F."/>
            <person name="Magnuson J."/>
            <person name="Mondo S."/>
            <person name="Nolan M."/>
            <person name="Ohm R."/>
            <person name="Pangilinan J."/>
            <person name="Park H.-J."/>
            <person name="Ramirez L."/>
            <person name="Alfaro M."/>
            <person name="Sun H."/>
            <person name="Tritt A."/>
            <person name="Yoshinaga Y."/>
            <person name="Zwiers L.-H."/>
            <person name="Turgeon B."/>
            <person name="Goodwin S."/>
            <person name="Spatafora J."/>
            <person name="Crous P."/>
            <person name="Grigoriev I."/>
        </authorList>
    </citation>
    <scope>NUCLEOTIDE SEQUENCE</scope>
    <source>
        <strain evidence="2">CBS 121167</strain>
    </source>
</reference>
<dbReference type="EMBL" id="ML995494">
    <property type="protein sequence ID" value="KAF2139149.1"/>
    <property type="molecule type" value="Genomic_DNA"/>
</dbReference>
<organism evidence="2 3">
    <name type="scientific">Aplosporella prunicola CBS 121167</name>
    <dbReference type="NCBI Taxonomy" id="1176127"/>
    <lineage>
        <taxon>Eukaryota</taxon>
        <taxon>Fungi</taxon>
        <taxon>Dikarya</taxon>
        <taxon>Ascomycota</taxon>
        <taxon>Pezizomycotina</taxon>
        <taxon>Dothideomycetes</taxon>
        <taxon>Dothideomycetes incertae sedis</taxon>
        <taxon>Botryosphaeriales</taxon>
        <taxon>Aplosporellaceae</taxon>
        <taxon>Aplosporella</taxon>
    </lineage>
</organism>
<evidence type="ECO:0000313" key="2">
    <source>
        <dbReference type="EMBL" id="KAF2139149.1"/>
    </source>
</evidence>
<gene>
    <name evidence="2" type="ORF">K452DRAFT_81458</name>
</gene>
<accession>A0A6A6B4M9</accession>
<feature type="compositionally biased region" description="Acidic residues" evidence="1">
    <location>
        <begin position="156"/>
        <end position="172"/>
    </location>
</feature>